<evidence type="ECO:0000313" key="4">
    <source>
        <dbReference type="EMBL" id="SEA71794.1"/>
    </source>
</evidence>
<dbReference type="InterPro" id="IPR006665">
    <property type="entry name" value="OmpA-like"/>
</dbReference>
<feature type="domain" description="OmpA-like" evidence="3">
    <location>
        <begin position="185"/>
        <end position="308"/>
    </location>
</feature>
<dbReference type="Gene3D" id="3.30.1330.60">
    <property type="entry name" value="OmpA-like domain"/>
    <property type="match status" value="1"/>
</dbReference>
<keyword evidence="1" id="KW-0472">Membrane</keyword>
<organism evidence="4 5">
    <name type="scientific">Psychroflexus halocasei</name>
    <dbReference type="NCBI Taxonomy" id="908615"/>
    <lineage>
        <taxon>Bacteria</taxon>
        <taxon>Pseudomonadati</taxon>
        <taxon>Bacteroidota</taxon>
        <taxon>Flavobacteriia</taxon>
        <taxon>Flavobacteriales</taxon>
        <taxon>Flavobacteriaceae</taxon>
        <taxon>Psychroflexus</taxon>
    </lineage>
</organism>
<dbReference type="PANTHER" id="PTHR30329:SF21">
    <property type="entry name" value="LIPOPROTEIN YIAD-RELATED"/>
    <property type="match status" value="1"/>
</dbReference>
<feature type="region of interest" description="Disordered" evidence="2">
    <location>
        <begin position="37"/>
        <end position="56"/>
    </location>
</feature>
<keyword evidence="5" id="KW-1185">Reference proteome</keyword>
<evidence type="ECO:0000259" key="3">
    <source>
        <dbReference type="PROSITE" id="PS51123"/>
    </source>
</evidence>
<dbReference type="PROSITE" id="PS51257">
    <property type="entry name" value="PROKAR_LIPOPROTEIN"/>
    <property type="match status" value="1"/>
</dbReference>
<dbReference type="STRING" id="908615.SAMN05421540_11130"/>
<evidence type="ECO:0000256" key="2">
    <source>
        <dbReference type="SAM" id="MobiDB-lite"/>
    </source>
</evidence>
<dbReference type="PANTHER" id="PTHR30329">
    <property type="entry name" value="STATOR ELEMENT OF FLAGELLAR MOTOR COMPLEX"/>
    <property type="match status" value="1"/>
</dbReference>
<proteinExistence type="predicted"/>
<accession>A0A1H4DGD0</accession>
<reference evidence="4 5" key="1">
    <citation type="submission" date="2016-10" db="EMBL/GenBank/DDBJ databases">
        <authorList>
            <person name="de Groot N.N."/>
        </authorList>
    </citation>
    <scope>NUCLEOTIDE SEQUENCE [LARGE SCALE GENOMIC DNA]</scope>
    <source>
        <strain evidence="4 5">DSM 23581</strain>
    </source>
</reference>
<dbReference type="InterPro" id="IPR050330">
    <property type="entry name" value="Bact_OuterMem_StrucFunc"/>
</dbReference>
<name>A0A1H4DGD0_9FLAO</name>
<dbReference type="CDD" id="cd07185">
    <property type="entry name" value="OmpA_C-like"/>
    <property type="match status" value="1"/>
</dbReference>
<dbReference type="SUPFAM" id="SSF103088">
    <property type="entry name" value="OmpA-like"/>
    <property type="match status" value="1"/>
</dbReference>
<gene>
    <name evidence="4" type="ORF">SAMN05421540_11130</name>
</gene>
<dbReference type="AlphaFoldDB" id="A0A1H4DGD0"/>
<dbReference type="GO" id="GO:0016020">
    <property type="term" value="C:membrane"/>
    <property type="evidence" value="ECO:0007669"/>
    <property type="project" value="UniProtKB-UniRule"/>
</dbReference>
<dbReference type="EMBL" id="FNQF01000011">
    <property type="protein sequence ID" value="SEA71794.1"/>
    <property type="molecule type" value="Genomic_DNA"/>
</dbReference>
<protein>
    <submittedName>
        <fullName evidence="4">Chemotaxis protein MotB</fullName>
    </submittedName>
</protein>
<evidence type="ECO:0000256" key="1">
    <source>
        <dbReference type="PROSITE-ProRule" id="PRU00473"/>
    </source>
</evidence>
<evidence type="ECO:0000313" key="5">
    <source>
        <dbReference type="Proteomes" id="UP000198820"/>
    </source>
</evidence>
<sequence>MLKKIAILSIIASMTACVSQKKYDELDRDFNNLKADHQAQTSQFEDCEDEKEMMSDELQSLKKDYQSLENKKEAIQKELNQKKSDYDKLSDSYNALEKNSSKVLAENAHRNRELLKELEQKEEKLASEQERLEKLQKDLQFREKRINELESIIAAEEAKMNQLKDNLSKALVNFEDRGLSVEQRDGKVYVSMENKLLFKSGSWSVGSEGQQAVKEIGKVLANNQDINILIEGHTDNVPYNGSGALKDNWDLSTKRATEVLKLLLKNANIKPQNLTAAGRGKFAPVAPNSTQSGKAKNRRIEVVLTPKFDEISKLLNQ</sequence>
<dbReference type="Proteomes" id="UP000198820">
    <property type="component" value="Unassembled WGS sequence"/>
</dbReference>
<dbReference type="Pfam" id="PF00691">
    <property type="entry name" value="OmpA"/>
    <property type="match status" value="1"/>
</dbReference>
<dbReference type="Gene3D" id="1.20.120.330">
    <property type="entry name" value="Nucleotidyltransferases domain 2"/>
    <property type="match status" value="1"/>
</dbReference>
<dbReference type="SUPFAM" id="SSF57997">
    <property type="entry name" value="Tropomyosin"/>
    <property type="match status" value="1"/>
</dbReference>
<dbReference type="InterPro" id="IPR036737">
    <property type="entry name" value="OmpA-like_sf"/>
</dbReference>
<dbReference type="PROSITE" id="PS51123">
    <property type="entry name" value="OMPA_2"/>
    <property type="match status" value="1"/>
</dbReference>
<dbReference type="RefSeq" id="WP_093245481.1">
    <property type="nucleotide sequence ID" value="NZ_FNQF01000011.1"/>
</dbReference>